<dbReference type="PANTHER" id="PTHR32035:SF3">
    <property type="entry name" value="SMALL RIBOSOMAL SUBUNIT PROTEIN MS38"/>
    <property type="match status" value="1"/>
</dbReference>
<dbReference type="RefSeq" id="XP_008878219.1">
    <property type="nucleotide sequence ID" value="XM_008879997.1"/>
</dbReference>
<evidence type="ECO:0000256" key="2">
    <source>
        <dbReference type="ARBA" id="ARBA00023128"/>
    </source>
</evidence>
<evidence type="ECO:0000259" key="6">
    <source>
        <dbReference type="SMART" id="SM01155"/>
    </source>
</evidence>
<accession>A0A024TIK9</accession>
<gene>
    <name evidence="8" type="ORF">DYB32_004541</name>
    <name evidence="7" type="ORF">H310_12798</name>
</gene>
<keyword evidence="2" id="KW-0496">Mitochondrion</keyword>
<dbReference type="GeneID" id="20089848"/>
<dbReference type="VEuPathDB" id="FungiDB:H310_12798"/>
<evidence type="ECO:0000313" key="7">
    <source>
        <dbReference type="EMBL" id="ETV93197.1"/>
    </source>
</evidence>
<dbReference type="InterPro" id="IPR013177">
    <property type="entry name" value="Ribosomal_mS38_C"/>
</dbReference>
<evidence type="ECO:0000313" key="9">
    <source>
        <dbReference type="Proteomes" id="UP000285060"/>
    </source>
</evidence>
<dbReference type="GO" id="GO:0005739">
    <property type="term" value="C:mitochondrion"/>
    <property type="evidence" value="ECO:0007669"/>
    <property type="project" value="UniProtKB-SubCell"/>
</dbReference>
<dbReference type="PANTHER" id="PTHR32035">
    <property type="entry name" value="AURORA KINASE A-INTERACTING PROTEIN"/>
    <property type="match status" value="1"/>
</dbReference>
<feature type="region of interest" description="Disordered" evidence="5">
    <location>
        <begin position="101"/>
        <end position="126"/>
    </location>
</feature>
<evidence type="ECO:0000256" key="4">
    <source>
        <dbReference type="ARBA" id="ARBA00035682"/>
    </source>
</evidence>
<evidence type="ECO:0000256" key="3">
    <source>
        <dbReference type="ARBA" id="ARBA00035647"/>
    </source>
</evidence>
<comment type="subcellular location">
    <subcellularLocation>
        <location evidence="1">Mitochondrion</location>
    </subcellularLocation>
</comment>
<evidence type="ECO:0000256" key="1">
    <source>
        <dbReference type="ARBA" id="ARBA00004173"/>
    </source>
</evidence>
<protein>
    <recommendedName>
        <fullName evidence="4">Small ribosomal subunit protein mS38</fullName>
    </recommendedName>
</protein>
<reference evidence="8 9" key="2">
    <citation type="submission" date="2018-08" db="EMBL/GenBank/DDBJ databases">
        <title>Aphanomyces genome sequencing and annotation.</title>
        <authorList>
            <person name="Minardi D."/>
            <person name="Oidtmann B."/>
            <person name="Van Der Giezen M."/>
            <person name="Studholme D.J."/>
        </authorList>
    </citation>
    <scope>NUCLEOTIDE SEQUENCE [LARGE SCALE GENOMIC DNA]</scope>
    <source>
        <strain evidence="8 9">NJM0002</strain>
    </source>
</reference>
<evidence type="ECO:0000256" key="5">
    <source>
        <dbReference type="SAM" id="MobiDB-lite"/>
    </source>
</evidence>
<feature type="domain" description="Ribosomal protein mS38 C-terminal" evidence="6">
    <location>
        <begin position="95"/>
        <end position="126"/>
    </location>
</feature>
<dbReference type="OrthoDB" id="74354at2759"/>
<dbReference type="eggNOG" id="ENOG502SEY4">
    <property type="taxonomic scope" value="Eukaryota"/>
</dbReference>
<sequence>MSVVRALTRTLGARVKTSPFSVHARFLSVTHAGAPVDLSHMWTVGSFPVVDMPVPSVFDTTGMLSSLPDPFPMYGYPTVPELIIDGLDSADNAMHADSVLRKRRKKMNKHKHKKRKKALRNRTKKN</sequence>
<evidence type="ECO:0000313" key="8">
    <source>
        <dbReference type="EMBL" id="RHY30204.1"/>
    </source>
</evidence>
<dbReference type="Pfam" id="PF08213">
    <property type="entry name" value="COX24_C"/>
    <property type="match status" value="1"/>
</dbReference>
<dbReference type="AlphaFoldDB" id="A0A024TIK9"/>
<dbReference type="SMART" id="SM01155">
    <property type="entry name" value="DUF1713"/>
    <property type="match status" value="1"/>
</dbReference>
<dbReference type="EMBL" id="KI913994">
    <property type="protein sequence ID" value="ETV93197.1"/>
    <property type="molecule type" value="Genomic_DNA"/>
</dbReference>
<organism evidence="7">
    <name type="scientific">Aphanomyces invadans</name>
    <dbReference type="NCBI Taxonomy" id="157072"/>
    <lineage>
        <taxon>Eukaryota</taxon>
        <taxon>Sar</taxon>
        <taxon>Stramenopiles</taxon>
        <taxon>Oomycota</taxon>
        <taxon>Saprolegniomycetes</taxon>
        <taxon>Saprolegniales</taxon>
        <taxon>Verrucalvaceae</taxon>
        <taxon>Aphanomyces</taxon>
    </lineage>
</organism>
<comment type="similarity">
    <text evidence="3">Belongs to the mitochondrion-specific ribosomal protein mS38 family.</text>
</comment>
<dbReference type="Proteomes" id="UP000285060">
    <property type="component" value="Unassembled WGS sequence"/>
</dbReference>
<keyword evidence="9" id="KW-1185">Reference proteome</keyword>
<name>A0A024TIK9_9STRA</name>
<proteinExistence type="inferred from homology"/>
<dbReference type="EMBL" id="QUSY01000344">
    <property type="protein sequence ID" value="RHY30204.1"/>
    <property type="molecule type" value="Genomic_DNA"/>
</dbReference>
<reference evidence="7" key="1">
    <citation type="submission" date="2013-12" db="EMBL/GenBank/DDBJ databases">
        <title>The Genome Sequence of Aphanomyces invadans NJM9701.</title>
        <authorList>
            <consortium name="The Broad Institute Genomics Platform"/>
            <person name="Russ C."/>
            <person name="Tyler B."/>
            <person name="van West P."/>
            <person name="Dieguez-Uribeondo J."/>
            <person name="Young S.K."/>
            <person name="Zeng Q."/>
            <person name="Gargeya S."/>
            <person name="Fitzgerald M."/>
            <person name="Abouelleil A."/>
            <person name="Alvarado L."/>
            <person name="Chapman S.B."/>
            <person name="Gainer-Dewar J."/>
            <person name="Goldberg J."/>
            <person name="Griggs A."/>
            <person name="Gujja S."/>
            <person name="Hansen M."/>
            <person name="Howarth C."/>
            <person name="Imamovic A."/>
            <person name="Ireland A."/>
            <person name="Larimer J."/>
            <person name="McCowan C."/>
            <person name="Murphy C."/>
            <person name="Pearson M."/>
            <person name="Poon T.W."/>
            <person name="Priest M."/>
            <person name="Roberts A."/>
            <person name="Saif S."/>
            <person name="Shea T."/>
            <person name="Sykes S."/>
            <person name="Wortman J."/>
            <person name="Nusbaum C."/>
            <person name="Birren B."/>
        </authorList>
    </citation>
    <scope>NUCLEOTIDE SEQUENCE [LARGE SCALE GENOMIC DNA]</scope>
    <source>
        <strain evidence="7">NJM9701</strain>
    </source>
</reference>